<dbReference type="Gene3D" id="2.30.30.910">
    <property type="match status" value="1"/>
</dbReference>
<name>A0A502F1S8_9PROT</name>
<comment type="similarity">
    <text evidence="1 5">Belongs to the FlgD family.</text>
</comment>
<evidence type="ECO:0000313" key="7">
    <source>
        <dbReference type="EMBL" id="TPG43787.1"/>
    </source>
</evidence>
<evidence type="ECO:0000259" key="6">
    <source>
        <dbReference type="Pfam" id="PF13860"/>
    </source>
</evidence>
<dbReference type="Gene3D" id="2.60.40.4070">
    <property type="match status" value="1"/>
</dbReference>
<evidence type="ECO:0000256" key="1">
    <source>
        <dbReference type="ARBA" id="ARBA00010577"/>
    </source>
</evidence>
<keyword evidence="3 5" id="KW-1005">Bacterial flagellum biogenesis</keyword>
<evidence type="ECO:0000256" key="3">
    <source>
        <dbReference type="ARBA" id="ARBA00022795"/>
    </source>
</evidence>
<dbReference type="OrthoDB" id="9785233at2"/>
<keyword evidence="7" id="KW-0969">Cilium</keyword>
<reference evidence="7 8" key="1">
    <citation type="journal article" date="2019" name="Environ. Microbiol.">
        <title>Species interactions and distinct microbial communities in high Arctic permafrost affected cryosols are associated with the CH4 and CO2 gas fluxes.</title>
        <authorList>
            <person name="Altshuler I."/>
            <person name="Hamel J."/>
            <person name="Turney S."/>
            <person name="Magnuson E."/>
            <person name="Levesque R."/>
            <person name="Greer C."/>
            <person name="Whyte L.G."/>
        </authorList>
    </citation>
    <scope>NUCLEOTIDE SEQUENCE [LARGE SCALE GENOMIC DNA]</scope>
    <source>
        <strain evidence="7 8">S9.3B</strain>
    </source>
</reference>
<proteinExistence type="inferred from homology"/>
<keyword evidence="8" id="KW-1185">Reference proteome</keyword>
<organism evidence="7 8">
    <name type="scientific">Muricoccus nepalensis</name>
    <dbReference type="NCBI Taxonomy" id="1854500"/>
    <lineage>
        <taxon>Bacteria</taxon>
        <taxon>Pseudomonadati</taxon>
        <taxon>Pseudomonadota</taxon>
        <taxon>Alphaproteobacteria</taxon>
        <taxon>Acetobacterales</taxon>
        <taxon>Roseomonadaceae</taxon>
        <taxon>Muricoccus</taxon>
    </lineage>
</organism>
<evidence type="ECO:0000256" key="2">
    <source>
        <dbReference type="ARBA" id="ARBA00016013"/>
    </source>
</evidence>
<dbReference type="Pfam" id="PF13860">
    <property type="entry name" value="FlgD_ig"/>
    <property type="match status" value="1"/>
</dbReference>
<dbReference type="GO" id="GO:0044781">
    <property type="term" value="P:bacterial-type flagellum organization"/>
    <property type="evidence" value="ECO:0007669"/>
    <property type="project" value="UniProtKB-UniRule"/>
</dbReference>
<dbReference type="InterPro" id="IPR005648">
    <property type="entry name" value="FlgD"/>
</dbReference>
<comment type="function">
    <text evidence="4 5">Required for flagellar hook formation. May act as a scaffolding protein.</text>
</comment>
<evidence type="ECO:0000313" key="8">
    <source>
        <dbReference type="Proteomes" id="UP000317078"/>
    </source>
</evidence>
<evidence type="ECO:0000256" key="5">
    <source>
        <dbReference type="RuleBase" id="RU362076"/>
    </source>
</evidence>
<keyword evidence="7" id="KW-0282">Flagellum</keyword>
<dbReference type="EMBL" id="RCZP01000059">
    <property type="protein sequence ID" value="TPG43787.1"/>
    <property type="molecule type" value="Genomic_DNA"/>
</dbReference>
<dbReference type="AlphaFoldDB" id="A0A502F1S8"/>
<accession>A0A502F1S8</accession>
<protein>
    <recommendedName>
        <fullName evidence="2 5">Basal-body rod modification protein FlgD</fullName>
    </recommendedName>
</protein>
<comment type="caution">
    <text evidence="7">The sequence shown here is derived from an EMBL/GenBank/DDBJ whole genome shotgun (WGS) entry which is preliminary data.</text>
</comment>
<evidence type="ECO:0000256" key="4">
    <source>
        <dbReference type="ARBA" id="ARBA00024746"/>
    </source>
</evidence>
<gene>
    <name evidence="7" type="ORF">EAH89_27950</name>
</gene>
<dbReference type="RefSeq" id="WP_140887016.1">
    <property type="nucleotide sequence ID" value="NZ_RCZP01000059.1"/>
</dbReference>
<keyword evidence="7" id="KW-0966">Cell projection</keyword>
<sequence>MAGIAAAAATAATTSAASKSGTQLAGNFNNFLTLLTTQLKSQSPTDPLDTNQMTNQLVQFASVEQQISMNKNLEQMVSLQQAAQLTAAAPLMGQRVEVQGDSLPLQGGSATVRLAPAGSARTANVTVTDSGGNVVRQASVTLGQAAQDWTWNGRRTDGTLMPDGAYKVAVTGADASGGSATTSFSVIGTATAAERADGTLQLRMGAATYGFDKVRSITAGK</sequence>
<dbReference type="InterPro" id="IPR025965">
    <property type="entry name" value="FlgD/Vpr_Ig-like"/>
</dbReference>
<dbReference type="Pfam" id="PF03963">
    <property type="entry name" value="FlgD"/>
    <property type="match status" value="1"/>
</dbReference>
<feature type="domain" description="FlgD/Vpr Ig-like" evidence="6">
    <location>
        <begin position="106"/>
        <end position="175"/>
    </location>
</feature>
<dbReference type="Proteomes" id="UP000317078">
    <property type="component" value="Unassembled WGS sequence"/>
</dbReference>